<feature type="region of interest" description="Disordered" evidence="1">
    <location>
        <begin position="1"/>
        <end position="21"/>
    </location>
</feature>
<feature type="region of interest" description="Disordered" evidence="1">
    <location>
        <begin position="616"/>
        <end position="637"/>
    </location>
</feature>
<proteinExistence type="predicted"/>
<feature type="region of interest" description="Disordered" evidence="1">
    <location>
        <begin position="1358"/>
        <end position="1387"/>
    </location>
</feature>
<evidence type="ECO:0000313" key="2">
    <source>
        <dbReference type="EMBL" id="KAK2958403.1"/>
    </source>
</evidence>
<name>A0ABQ9Y3Y1_9EUKA</name>
<dbReference type="EMBL" id="JARBJD010000038">
    <property type="protein sequence ID" value="KAK2958403.1"/>
    <property type="molecule type" value="Genomic_DNA"/>
</dbReference>
<comment type="caution">
    <text evidence="2">The sequence shown here is derived from an EMBL/GenBank/DDBJ whole genome shotgun (WGS) entry which is preliminary data.</text>
</comment>
<reference evidence="2 3" key="1">
    <citation type="journal article" date="2022" name="bioRxiv">
        <title>Genomics of Preaxostyla Flagellates Illuminates Evolutionary Transitions and the Path Towards Mitochondrial Loss.</title>
        <authorList>
            <person name="Novak L.V.F."/>
            <person name="Treitli S.C."/>
            <person name="Pyrih J."/>
            <person name="Halakuc P."/>
            <person name="Pipaliya S.V."/>
            <person name="Vacek V."/>
            <person name="Brzon O."/>
            <person name="Soukal P."/>
            <person name="Eme L."/>
            <person name="Dacks J.B."/>
            <person name="Karnkowska A."/>
            <person name="Elias M."/>
            <person name="Hampl V."/>
        </authorList>
    </citation>
    <scope>NUCLEOTIDE SEQUENCE [LARGE SCALE GENOMIC DNA]</scope>
    <source>
        <strain evidence="2">NAU3</strain>
        <tissue evidence="2">Gut</tissue>
    </source>
</reference>
<keyword evidence="3" id="KW-1185">Reference proteome</keyword>
<evidence type="ECO:0000313" key="3">
    <source>
        <dbReference type="Proteomes" id="UP001281761"/>
    </source>
</evidence>
<feature type="region of interest" description="Disordered" evidence="1">
    <location>
        <begin position="1146"/>
        <end position="1196"/>
    </location>
</feature>
<dbReference type="PANTHER" id="PTHR21243">
    <property type="entry name" value="PROTEIN SCAI"/>
    <property type="match status" value="1"/>
</dbReference>
<feature type="region of interest" description="Disordered" evidence="1">
    <location>
        <begin position="561"/>
        <end position="592"/>
    </location>
</feature>
<accession>A0ABQ9Y3Y1</accession>
<feature type="compositionally biased region" description="Polar residues" evidence="1">
    <location>
        <begin position="727"/>
        <end position="747"/>
    </location>
</feature>
<feature type="region of interest" description="Disordered" evidence="1">
    <location>
        <begin position="957"/>
        <end position="981"/>
    </location>
</feature>
<evidence type="ECO:0000256" key="1">
    <source>
        <dbReference type="SAM" id="MobiDB-lite"/>
    </source>
</evidence>
<feature type="region of interest" description="Disordered" evidence="1">
    <location>
        <begin position="708"/>
        <end position="749"/>
    </location>
</feature>
<sequence>MSFPGATENHADDPPPPTDPSRQFRVDFNKLRSEFLQQFAEVTKLPFYSTEWETKYQTAFAAFDTVWNFQYLHRNEMDMNDDCRVRKIERADLATKIGQLLYQYYLRTSNSRYLLDSCGVYSVIEQRDYFGDVPMYVKSPVEIEKKFRFHFRYLVAAFLLDDLDTVSRNLTNISQLLAVAEPDLQNTFKQWKQAELEVHEFLRVAVDVCGWTSWSLGRINPMKSFQAGLTPISHGGQCHRIILNSISTQNSIFQIHKPTTLFYPSELPQSVHNAIQQYSIQLSPSQADILKSEIHTNRFLTQMERDTIKLQLNTIAGQKKGTLLTFANGTCIVCLPSSDPQIQIMVRSFQYFTSDSQIPSNTKDDLFVSPFPFHLVAHTVSYNRHVVFPPVPSCYLVEYGQPRLQLQDAVIVDGGQVCARRTRVSLSRISLNALRMREALETKIWETGECEFDKKNDISPNQSHNSLVPPTTGFVHVQAPQPTLSTTPASVPVVHSNVPNTPASLQQPSVVSDNMSPQFWSQTGTSAFPHTNHPQEFISSSLNNLPSERLNYELLEGESHSFGNTSANTSGFHTSAIDQSPSPLSSAQNSKDDEFRDAGLLGSTYTRTTPFLMENTDRRKMEERREEEGPKPLQGLFHTQSFSSHRSKTIQDGNGNVIVASPHTSVLSHPPFQSLLSTLSSSSLQQPSKNALLIYVSADSNIDWVGLSSSPSLVSSHTPTQRRDSASRASPTHLNSPFSSPPEQQNAKVDPENPQLLLFDVCVPSDQKERLFSPFGSSQTETFTAPNPIKHKAVSFGKPDSEEQDSTEPSNERDSGVSVLHQTEADTPSQTPDPLLPTHSPALSVRSVHSIDLNTLTTPPTKTKLLNNVIVASPTLLGNRPSNILPNTPTLTRSIKEATATSLDPPLQAQFQPSATSDLFPVLSVHLPSSPTNQTTRSSNETRLLDLSASQPAFLHSTSQPDFIRSNSQPDLDNRSESATDTDWDAAGANLALGVSPSPAPDLTESPNENKMIPLMQTWNGVPWMGGDGEVGRRRGRSVGGDEDRQNSHKDESQSPESIPTISQLPPPNMSESSDASSLNRMREAELEWSDQPSVKLFKLEAQPATRLTQAGSLVPFSHIIEAEFGVGGERGRDGERSGVAIFAPTVRDESGGQESTQSDQHNSLSSLHTPNYSHHTSTHSGQLAEDDNPPPSHSIHAAIDYMAFDRDFEVERIPAPFQPDMGLADQIRFSPAPTFQSRDTFSTIQQTLGGGGFGHDADGDVASSVVPSVFETHNTIQPGEANHTLPSASVSNNLSYFSSANDPFRAVSLTPVFTPASTTTKHENFIRIPLSGLQPIAASPLSLNFEQNRARSHRSITFSGSTTKPLPTVPTTQTPPPQNTLRMRSQHSKTAKYSPFSFLSSLPSPMSNNLSALLPLAWDQNTITPLDLVPFTHKSLVVIVDSDVSTAFNVLADHNSGFPSSLLLLLSPTQPLFVPCRELIHLATLTIPNCPSFDLAEEEDTHTHTHSHLVPLVPPSTSIGQLYTIALTDPILAIFLLGYPFRAHLQNEEHQQKMREEMGRDERGAEKEVYSEDDEGSVYPLHPSHIPVTLFCSQLSPNNCSCSAHIPNVVQHKSTFANTTPNNKRTPTPLVSNQHTLDSLLAQHAFCPLNTLLFRQGQPMTHVRVLKCRELLDRMVGVLTTLFIHSRHHFCSQSFISSTLASLSLPSAVSPLPLSILHLAEDPFVFQFIFNHSLFTAALRLHKSFREAPDECFPTINPVLPEWWGRMPLWGELVGTISNALGCEKVFL</sequence>
<feature type="region of interest" description="Disordered" evidence="1">
    <location>
        <begin position="1020"/>
        <end position="1087"/>
    </location>
</feature>
<feature type="compositionally biased region" description="Polar residues" evidence="1">
    <location>
        <begin position="1055"/>
        <end position="1080"/>
    </location>
</feature>
<feature type="compositionally biased region" description="Low complexity" evidence="1">
    <location>
        <begin position="1363"/>
        <end position="1373"/>
    </location>
</feature>
<dbReference type="Proteomes" id="UP001281761">
    <property type="component" value="Unassembled WGS sequence"/>
</dbReference>
<feature type="compositionally biased region" description="Polar residues" evidence="1">
    <location>
        <begin position="1153"/>
        <end position="1182"/>
    </location>
</feature>
<evidence type="ECO:0008006" key="4">
    <source>
        <dbReference type="Google" id="ProtNLM"/>
    </source>
</evidence>
<feature type="region of interest" description="Disordered" evidence="1">
    <location>
        <begin position="772"/>
        <end position="841"/>
    </location>
</feature>
<feature type="compositionally biased region" description="Basic and acidic residues" evidence="1">
    <location>
        <begin position="616"/>
        <end position="630"/>
    </location>
</feature>
<dbReference type="Pfam" id="PF12070">
    <property type="entry name" value="SCAI"/>
    <property type="match status" value="2"/>
</dbReference>
<feature type="compositionally biased region" description="Polar residues" evidence="1">
    <location>
        <begin position="957"/>
        <end position="971"/>
    </location>
</feature>
<gene>
    <name evidence="2" type="ORF">BLNAU_6673</name>
</gene>
<organism evidence="2 3">
    <name type="scientific">Blattamonas nauphoetae</name>
    <dbReference type="NCBI Taxonomy" id="2049346"/>
    <lineage>
        <taxon>Eukaryota</taxon>
        <taxon>Metamonada</taxon>
        <taxon>Preaxostyla</taxon>
        <taxon>Oxymonadida</taxon>
        <taxon>Blattamonas</taxon>
    </lineage>
</organism>
<protein>
    <recommendedName>
        <fullName evidence="4">Mediator of RNA polymerase II transcription subunit 13</fullName>
    </recommendedName>
</protein>
<feature type="compositionally biased region" description="Polar residues" evidence="1">
    <location>
        <begin position="775"/>
        <end position="785"/>
    </location>
</feature>
<feature type="compositionally biased region" description="Basic and acidic residues" evidence="1">
    <location>
        <begin position="1040"/>
        <end position="1053"/>
    </location>
</feature>
<dbReference type="InterPro" id="IPR022709">
    <property type="entry name" value="SCAI"/>
</dbReference>
<feature type="compositionally biased region" description="Polar residues" evidence="1">
    <location>
        <begin position="561"/>
        <end position="589"/>
    </location>
</feature>